<proteinExistence type="predicted"/>
<organism evidence="1 2">
    <name type="scientific">Candidatus Methanogaster sp</name>
    <dbReference type="NCBI Taxonomy" id="3386292"/>
    <lineage>
        <taxon>Archaea</taxon>
        <taxon>Methanobacteriati</taxon>
        <taxon>Methanobacteriota</taxon>
        <taxon>Stenosarchaea group</taxon>
        <taxon>Methanomicrobia</taxon>
        <taxon>Methanosarcinales</taxon>
        <taxon>ANME-2 cluster</taxon>
        <taxon>Candidatus Methanogasteraceae</taxon>
        <taxon>Candidatus Methanogaster</taxon>
    </lineage>
</organism>
<sequence length="80" mass="8661">MKRNEDGREKKHETSRTSELIIMTRRPPRPKHAIVSRTILSAGVLAVLMLTCAVAGATTWVADDEGGADRMGTQTVEVAA</sequence>
<name>A0AC61L1E6_9EURY</name>
<accession>A0AC61L1E6</accession>
<gene>
    <name evidence="1" type="ORF">C4B59_10410</name>
</gene>
<evidence type="ECO:0000313" key="1">
    <source>
        <dbReference type="EMBL" id="PXF59814.1"/>
    </source>
</evidence>
<reference evidence="1" key="1">
    <citation type="submission" date="2018-01" db="EMBL/GenBank/DDBJ databases">
        <authorList>
            <person name="Krukenberg V."/>
        </authorList>
    </citation>
    <scope>NUCLEOTIDE SEQUENCE</scope>
    <source>
        <strain evidence="1">E20ANME2</strain>
    </source>
</reference>
<evidence type="ECO:0000313" key="2">
    <source>
        <dbReference type="Proteomes" id="UP000248329"/>
    </source>
</evidence>
<comment type="caution">
    <text evidence="1">The sequence shown here is derived from an EMBL/GenBank/DDBJ whole genome shotgun (WGS) entry which is preliminary data.</text>
</comment>
<dbReference type="Proteomes" id="UP000248329">
    <property type="component" value="Unassembled WGS sequence"/>
</dbReference>
<protein>
    <submittedName>
        <fullName evidence="1">Uncharacterized protein</fullName>
    </submittedName>
</protein>
<dbReference type="EMBL" id="PQXF01000021">
    <property type="protein sequence ID" value="PXF59814.1"/>
    <property type="molecule type" value="Genomic_DNA"/>
</dbReference>